<accession>A0A1E3NU02</accession>
<evidence type="ECO:0000256" key="1">
    <source>
        <dbReference type="SAM" id="MobiDB-lite"/>
    </source>
</evidence>
<feature type="transmembrane region" description="Helical" evidence="2">
    <location>
        <begin position="47"/>
        <end position="72"/>
    </location>
</feature>
<keyword evidence="2" id="KW-0812">Transmembrane</keyword>
<dbReference type="GeneID" id="30177315"/>
<dbReference type="Proteomes" id="UP000094455">
    <property type="component" value="Unassembled WGS sequence"/>
</dbReference>
<feature type="compositionally biased region" description="Polar residues" evidence="1">
    <location>
        <begin position="326"/>
        <end position="351"/>
    </location>
</feature>
<organism evidence="3 4">
    <name type="scientific">Pichia membranifaciens NRRL Y-2026</name>
    <dbReference type="NCBI Taxonomy" id="763406"/>
    <lineage>
        <taxon>Eukaryota</taxon>
        <taxon>Fungi</taxon>
        <taxon>Dikarya</taxon>
        <taxon>Ascomycota</taxon>
        <taxon>Saccharomycotina</taxon>
        <taxon>Pichiomycetes</taxon>
        <taxon>Pichiales</taxon>
        <taxon>Pichiaceae</taxon>
        <taxon>Pichia</taxon>
    </lineage>
</organism>
<dbReference type="AlphaFoldDB" id="A0A1E3NU02"/>
<evidence type="ECO:0000256" key="2">
    <source>
        <dbReference type="SAM" id="Phobius"/>
    </source>
</evidence>
<reference evidence="3 4" key="1">
    <citation type="journal article" date="2016" name="Proc. Natl. Acad. Sci. U.S.A.">
        <title>Comparative genomics of biotechnologically important yeasts.</title>
        <authorList>
            <person name="Riley R."/>
            <person name="Haridas S."/>
            <person name="Wolfe K.H."/>
            <person name="Lopes M.R."/>
            <person name="Hittinger C.T."/>
            <person name="Goeker M."/>
            <person name="Salamov A.A."/>
            <person name="Wisecaver J.H."/>
            <person name="Long T.M."/>
            <person name="Calvey C.H."/>
            <person name="Aerts A.L."/>
            <person name="Barry K.W."/>
            <person name="Choi C."/>
            <person name="Clum A."/>
            <person name="Coughlan A.Y."/>
            <person name="Deshpande S."/>
            <person name="Douglass A.P."/>
            <person name="Hanson S.J."/>
            <person name="Klenk H.-P."/>
            <person name="LaButti K.M."/>
            <person name="Lapidus A."/>
            <person name="Lindquist E.A."/>
            <person name="Lipzen A.M."/>
            <person name="Meier-Kolthoff J.P."/>
            <person name="Ohm R.A."/>
            <person name="Otillar R.P."/>
            <person name="Pangilinan J.L."/>
            <person name="Peng Y."/>
            <person name="Rokas A."/>
            <person name="Rosa C.A."/>
            <person name="Scheuner C."/>
            <person name="Sibirny A.A."/>
            <person name="Slot J.C."/>
            <person name="Stielow J.B."/>
            <person name="Sun H."/>
            <person name="Kurtzman C.P."/>
            <person name="Blackwell M."/>
            <person name="Grigoriev I.V."/>
            <person name="Jeffries T.W."/>
        </authorList>
    </citation>
    <scope>NUCLEOTIDE SEQUENCE [LARGE SCALE GENOMIC DNA]</scope>
    <source>
        <strain evidence="3 4">NRRL Y-2026</strain>
    </source>
</reference>
<keyword evidence="4" id="KW-1185">Reference proteome</keyword>
<sequence>MASIAYPLYRTITQLTALQSSRNNALAALTDTIPLYRKDAELLQESLTYWIVLAFWFYFTQITPIAILLKILPLSSLAILYFQIWLGFPIIPLANNVKVSGAFVIYHYYYDNNMRNLTFVKSKFTSGLGILGVYICELVKRLPSSDVFFRIAGVNVDSYEKYFKEMSSPSDKRSAQENIASAVFGNGNAESKIGGISQYLTSFVTGSTYSSTVPEPSRGLATANAENKPPQQAANDYIRNTDTTFILSSLFAPFGYNLEGAQVAASASSSSFASVVSQKDSKTPSPTRSFDDFAIVSEKDLLEGSDLSGQMYKAKRANKSKDRLSSKGNDSPYNSSTSSFEPKRQASNLSDVGTVIDETSGLLAPELSKQSSTVGKKATSRSGSRSSWFRTSSRG</sequence>
<feature type="compositionally biased region" description="Low complexity" evidence="1">
    <location>
        <begin position="380"/>
        <end position="395"/>
    </location>
</feature>
<evidence type="ECO:0000313" key="4">
    <source>
        <dbReference type="Proteomes" id="UP000094455"/>
    </source>
</evidence>
<dbReference type="EMBL" id="KV454001">
    <property type="protein sequence ID" value="ODQ49564.1"/>
    <property type="molecule type" value="Genomic_DNA"/>
</dbReference>
<gene>
    <name evidence="3" type="ORF">PICMEDRAFT_14998</name>
</gene>
<feature type="transmembrane region" description="Helical" evidence="2">
    <location>
        <begin position="84"/>
        <end position="109"/>
    </location>
</feature>
<dbReference type="OrthoDB" id="3997913at2759"/>
<name>A0A1E3NU02_9ASCO</name>
<evidence type="ECO:0000313" key="3">
    <source>
        <dbReference type="EMBL" id="ODQ49564.1"/>
    </source>
</evidence>
<keyword evidence="2" id="KW-0472">Membrane</keyword>
<feature type="region of interest" description="Disordered" evidence="1">
    <location>
        <begin position="314"/>
        <end position="395"/>
    </location>
</feature>
<keyword evidence="2" id="KW-1133">Transmembrane helix</keyword>
<dbReference type="RefSeq" id="XP_019020677.1">
    <property type="nucleotide sequence ID" value="XM_019160628.1"/>
</dbReference>
<proteinExistence type="predicted"/>
<protein>
    <submittedName>
        <fullName evidence="3">Uncharacterized protein</fullName>
    </submittedName>
</protein>